<dbReference type="CDD" id="cd05280">
    <property type="entry name" value="MDR_yhdh_yhfp"/>
    <property type="match status" value="1"/>
</dbReference>
<feature type="domain" description="Enoyl reductase (ER)" evidence="1">
    <location>
        <begin position="14"/>
        <end position="325"/>
    </location>
</feature>
<dbReference type="SUPFAM" id="SSF51735">
    <property type="entry name" value="NAD(P)-binding Rossmann-fold domains"/>
    <property type="match status" value="1"/>
</dbReference>
<dbReference type="InterPro" id="IPR051397">
    <property type="entry name" value="Zn-ADH-like_protein"/>
</dbReference>
<gene>
    <name evidence="2" type="ORF">SCD_n01504</name>
</gene>
<dbReference type="Gene3D" id="3.40.50.720">
    <property type="entry name" value="NAD(P)-binding Rossmann-like Domain"/>
    <property type="match status" value="1"/>
</dbReference>
<name>S6B3W0_SULDS</name>
<dbReference type="AlphaFoldDB" id="S6B3W0"/>
<dbReference type="PANTHER" id="PTHR43677:SF1">
    <property type="entry name" value="ACRYLYL-COA REDUCTASE ACUI-RELATED"/>
    <property type="match status" value="1"/>
</dbReference>
<dbReference type="InterPro" id="IPR013149">
    <property type="entry name" value="ADH-like_C"/>
</dbReference>
<dbReference type="InterPro" id="IPR011032">
    <property type="entry name" value="GroES-like_sf"/>
</dbReference>
<dbReference type="InterPro" id="IPR036291">
    <property type="entry name" value="NAD(P)-bd_dom_sf"/>
</dbReference>
<reference evidence="2 3" key="1">
    <citation type="journal article" date="2012" name="Appl. Environ. Microbiol.">
        <title>Draft genome sequence of a psychrotolerant sulfur-oxidizing bacterium, Sulfuricella denitrificans skB26, and proteomic insights into cold adaptation.</title>
        <authorList>
            <person name="Watanabe T."/>
            <person name="Kojima H."/>
            <person name="Fukui M."/>
        </authorList>
    </citation>
    <scope>NUCLEOTIDE SEQUENCE [LARGE SCALE GENOMIC DNA]</scope>
    <source>
        <strain evidence="3">skB26</strain>
    </source>
</reference>
<dbReference type="InterPro" id="IPR020843">
    <property type="entry name" value="ER"/>
</dbReference>
<protein>
    <submittedName>
        <fullName evidence="2">YhdH/YhfP family quinone oxidoreductase</fullName>
    </submittedName>
</protein>
<dbReference type="OrthoDB" id="9782155at2"/>
<dbReference type="RefSeq" id="WP_009205717.1">
    <property type="nucleotide sequence ID" value="NC_022357.1"/>
</dbReference>
<accession>S6B3W0</accession>
<dbReference type="HOGENOM" id="CLU_026673_26_3_4"/>
<dbReference type="PANTHER" id="PTHR43677">
    <property type="entry name" value="SHORT-CHAIN DEHYDROGENASE/REDUCTASE"/>
    <property type="match status" value="1"/>
</dbReference>
<dbReference type="Pfam" id="PF08240">
    <property type="entry name" value="ADH_N"/>
    <property type="match status" value="1"/>
</dbReference>
<keyword evidence="3" id="KW-1185">Reference proteome</keyword>
<sequence length="329" mass="35324">MHRFNAYRIFEKEGQVSARLVELGIDDLDPGEVLIRNSHSSVNYKDALAATGTGRVVRRFPVIGGVDVAGVVVTSGDTRFWEGEAVLVTGYGMGVEHDGGYAEYSRVPADWVVPLPLEMSSADAMAIGTAGFTAALAIMRMEQNGLKPANGPVVVVGASGGVGSVAVDLLAGLGYEVTAISGKDDQHEYMRHLGASQVLSRHTLEMGKKPLEKTIWAGAVDPVGGEMLAWLTRTMKQDGTIASCGLAAGIELHTTVMPFILRGISLLGIDSVQCPMALRRSVWERLASDMRPRHLKEMTRTIHFEQLPETFDALLKGAVKGRVVVEIQA</sequence>
<dbReference type="KEGG" id="sdr:SCD_n01504"/>
<dbReference type="GO" id="GO:0043957">
    <property type="term" value="F:acryloyl-CoA reductase (NADPH) activity"/>
    <property type="evidence" value="ECO:0007669"/>
    <property type="project" value="TreeGrafter"/>
</dbReference>
<evidence type="ECO:0000313" key="2">
    <source>
        <dbReference type="EMBL" id="BAN35327.1"/>
    </source>
</evidence>
<dbReference type="Pfam" id="PF00107">
    <property type="entry name" value="ADH_zinc_N"/>
    <property type="match status" value="1"/>
</dbReference>
<dbReference type="InterPro" id="IPR013154">
    <property type="entry name" value="ADH-like_N"/>
</dbReference>
<dbReference type="EMBL" id="AP013066">
    <property type="protein sequence ID" value="BAN35327.1"/>
    <property type="molecule type" value="Genomic_DNA"/>
</dbReference>
<organism evidence="2 3">
    <name type="scientific">Sulfuricella denitrificans (strain DSM 22764 / NBRC 105220 / skB26)</name>
    <dbReference type="NCBI Taxonomy" id="1163617"/>
    <lineage>
        <taxon>Bacteria</taxon>
        <taxon>Pseudomonadati</taxon>
        <taxon>Pseudomonadota</taxon>
        <taxon>Betaproteobacteria</taxon>
        <taxon>Nitrosomonadales</taxon>
        <taxon>Sulfuricellaceae</taxon>
        <taxon>Sulfuricella</taxon>
    </lineage>
</organism>
<evidence type="ECO:0000313" key="3">
    <source>
        <dbReference type="Proteomes" id="UP000015559"/>
    </source>
</evidence>
<dbReference type="eggNOG" id="COG0604">
    <property type="taxonomic scope" value="Bacteria"/>
</dbReference>
<dbReference type="NCBIfam" id="TIGR02823">
    <property type="entry name" value="oxido_YhdH"/>
    <property type="match status" value="1"/>
</dbReference>
<dbReference type="InterPro" id="IPR014188">
    <property type="entry name" value="Acrylyl-CoA_reductase_AcuI"/>
</dbReference>
<dbReference type="STRING" id="1163617.SCD_n01504"/>
<dbReference type="Proteomes" id="UP000015559">
    <property type="component" value="Chromosome"/>
</dbReference>
<dbReference type="Gene3D" id="3.90.180.10">
    <property type="entry name" value="Medium-chain alcohol dehydrogenases, catalytic domain"/>
    <property type="match status" value="1"/>
</dbReference>
<dbReference type="SMART" id="SM00829">
    <property type="entry name" value="PKS_ER"/>
    <property type="match status" value="1"/>
</dbReference>
<evidence type="ECO:0000259" key="1">
    <source>
        <dbReference type="SMART" id="SM00829"/>
    </source>
</evidence>
<proteinExistence type="predicted"/>
<dbReference type="SUPFAM" id="SSF50129">
    <property type="entry name" value="GroES-like"/>
    <property type="match status" value="1"/>
</dbReference>